<name>A0AAN4VZP9_9BACT</name>
<feature type="compositionally biased region" description="Gly residues" evidence="1">
    <location>
        <begin position="100"/>
        <end position="124"/>
    </location>
</feature>
<sequence>MSENEKKYTTIDQRAFALGMGKWGWGQQRAGMQVISMYRQVFGRDPEKIKREVRGQMMEVFAYPIEMSDTIDSVLKRLQDEFPESKKKPRPVKPQRPQRPGGGYRQGGGRGGYQNSGRPQGGGYRPNYQSRDRDGGQQSGERRSYGNREGGYQQSGERRSYGNREGGYQQRSYGQGSGERREGGYQQRRPYNQDRERRPYNNNGGERREGGYQRNFNNDRREGGYDNRREGGYENRRNFPPRERSNEGGYQRREGGYQSRRNDLPPRERRTDLPPRRPIGGSSEEKSSED</sequence>
<evidence type="ECO:0000256" key="1">
    <source>
        <dbReference type="SAM" id="MobiDB-lite"/>
    </source>
</evidence>
<evidence type="ECO:0000313" key="2">
    <source>
        <dbReference type="EMBL" id="GJM61785.1"/>
    </source>
</evidence>
<evidence type="ECO:0000313" key="3">
    <source>
        <dbReference type="Proteomes" id="UP001310022"/>
    </source>
</evidence>
<accession>A0AAN4VZP9</accession>
<dbReference type="Proteomes" id="UP001310022">
    <property type="component" value="Unassembled WGS sequence"/>
</dbReference>
<proteinExistence type="predicted"/>
<reference evidence="2 3" key="1">
    <citation type="submission" date="2021-12" db="EMBL/GenBank/DDBJ databases">
        <title>Genome sequencing of bacteria with rrn-lacking chromosome and rrn-plasmid.</title>
        <authorList>
            <person name="Anda M."/>
            <person name="Iwasaki W."/>
        </authorList>
    </citation>
    <scope>NUCLEOTIDE SEQUENCE [LARGE SCALE GENOMIC DNA]</scope>
    <source>
        <strain evidence="2 3">NBRC 15940</strain>
    </source>
</reference>
<dbReference type="EMBL" id="BQKE01000001">
    <property type="protein sequence ID" value="GJM61785.1"/>
    <property type="molecule type" value="Genomic_DNA"/>
</dbReference>
<organism evidence="2 3">
    <name type="scientific">Persicobacter diffluens</name>
    <dbReference type="NCBI Taxonomy" id="981"/>
    <lineage>
        <taxon>Bacteria</taxon>
        <taxon>Pseudomonadati</taxon>
        <taxon>Bacteroidota</taxon>
        <taxon>Cytophagia</taxon>
        <taxon>Cytophagales</taxon>
        <taxon>Persicobacteraceae</taxon>
        <taxon>Persicobacter</taxon>
    </lineage>
</organism>
<protein>
    <submittedName>
        <fullName evidence="2">Uncharacterized protein</fullName>
    </submittedName>
</protein>
<feature type="compositionally biased region" description="Basic and acidic residues" evidence="1">
    <location>
        <begin position="191"/>
        <end position="275"/>
    </location>
</feature>
<feature type="region of interest" description="Disordered" evidence="1">
    <location>
        <begin position="80"/>
        <end position="290"/>
    </location>
</feature>
<feature type="compositionally biased region" description="Basic and acidic residues" evidence="1">
    <location>
        <begin position="130"/>
        <end position="146"/>
    </location>
</feature>
<gene>
    <name evidence="2" type="ORF">PEDI_23370</name>
</gene>
<dbReference type="AlphaFoldDB" id="A0AAN4VZP9"/>
<dbReference type="RefSeq" id="WP_338237239.1">
    <property type="nucleotide sequence ID" value="NZ_BQKE01000001.1"/>
</dbReference>
<keyword evidence="3" id="KW-1185">Reference proteome</keyword>
<comment type="caution">
    <text evidence="2">The sequence shown here is derived from an EMBL/GenBank/DDBJ whole genome shotgun (WGS) entry which is preliminary data.</text>
</comment>